<dbReference type="Gene3D" id="2.40.160.120">
    <property type="match status" value="1"/>
</dbReference>
<dbReference type="GO" id="GO:0005829">
    <property type="term" value="C:cytosol"/>
    <property type="evidence" value="ECO:0007669"/>
    <property type="project" value="TreeGrafter"/>
</dbReference>
<reference evidence="5 6" key="1">
    <citation type="submission" date="2020-10" db="EMBL/GenBank/DDBJ databases">
        <title>The Coptis chinensis genome and diversification of protoberbering-type alkaloids.</title>
        <authorList>
            <person name="Wang B."/>
            <person name="Shu S."/>
            <person name="Song C."/>
            <person name="Liu Y."/>
        </authorList>
    </citation>
    <scope>NUCLEOTIDE SEQUENCE [LARGE SCALE GENOMIC DNA]</scope>
    <source>
        <strain evidence="5">HL-2020</strain>
        <tissue evidence="5">Leaf</tissue>
    </source>
</reference>
<gene>
    <name evidence="5" type="ORF">IFM89_018421</name>
</gene>
<dbReference type="Proteomes" id="UP000631114">
    <property type="component" value="Unassembled WGS sequence"/>
</dbReference>
<dbReference type="PROSITE" id="PS01013">
    <property type="entry name" value="OSBP"/>
    <property type="match status" value="1"/>
</dbReference>
<comment type="caution">
    <text evidence="5">The sequence shown here is derived from an EMBL/GenBank/DDBJ whole genome shotgun (WGS) entry which is preliminary data.</text>
</comment>
<evidence type="ECO:0000256" key="2">
    <source>
        <dbReference type="ARBA" id="ARBA00008842"/>
    </source>
</evidence>
<dbReference type="InterPro" id="IPR018494">
    <property type="entry name" value="Oxysterol-bd_CS"/>
</dbReference>
<dbReference type="EMBL" id="JADFTS010000008">
    <property type="protein sequence ID" value="KAF9592867.1"/>
    <property type="molecule type" value="Genomic_DNA"/>
</dbReference>
<proteinExistence type="inferred from homology"/>
<dbReference type="OrthoDB" id="14833at2759"/>
<dbReference type="Gene3D" id="3.30.70.3490">
    <property type="match status" value="1"/>
</dbReference>
<dbReference type="PANTHER" id="PTHR10972:SF102">
    <property type="entry name" value="OXYSTEROL-BINDING PROTEIN"/>
    <property type="match status" value="1"/>
</dbReference>
<dbReference type="FunFam" id="2.40.160.120:FF:000011">
    <property type="entry name" value="Oxysterol-binding protein-related protein 4C"/>
    <property type="match status" value="1"/>
</dbReference>
<dbReference type="FunFam" id="3.30.70.3490:FF:000007">
    <property type="entry name" value="Oxysterol-binding protein-related protein 4B"/>
    <property type="match status" value="1"/>
</dbReference>
<organism evidence="5 6">
    <name type="scientific">Coptis chinensis</name>
    <dbReference type="NCBI Taxonomy" id="261450"/>
    <lineage>
        <taxon>Eukaryota</taxon>
        <taxon>Viridiplantae</taxon>
        <taxon>Streptophyta</taxon>
        <taxon>Embryophyta</taxon>
        <taxon>Tracheophyta</taxon>
        <taxon>Spermatophyta</taxon>
        <taxon>Magnoliopsida</taxon>
        <taxon>Ranunculales</taxon>
        <taxon>Ranunculaceae</taxon>
        <taxon>Coptidoideae</taxon>
        <taxon>Coptis</taxon>
    </lineage>
</organism>
<dbReference type="GO" id="GO:0016020">
    <property type="term" value="C:membrane"/>
    <property type="evidence" value="ECO:0007669"/>
    <property type="project" value="TreeGrafter"/>
</dbReference>
<dbReference type="GO" id="GO:0032934">
    <property type="term" value="F:sterol binding"/>
    <property type="evidence" value="ECO:0007669"/>
    <property type="project" value="TreeGrafter"/>
</dbReference>
<dbReference type="InterPro" id="IPR037239">
    <property type="entry name" value="OSBP_sf"/>
</dbReference>
<dbReference type="SUPFAM" id="SSF144000">
    <property type="entry name" value="Oxysterol-binding protein-like"/>
    <property type="match status" value="1"/>
</dbReference>
<dbReference type="PANTHER" id="PTHR10972">
    <property type="entry name" value="OXYSTEROL-BINDING PROTEIN-RELATED"/>
    <property type="match status" value="1"/>
</dbReference>
<dbReference type="Pfam" id="PF01237">
    <property type="entry name" value="Oxysterol_BP"/>
    <property type="match status" value="1"/>
</dbReference>
<name>A0A835LHP0_9MAGN</name>
<dbReference type="InterPro" id="IPR000648">
    <property type="entry name" value="Oxysterol-bd"/>
</dbReference>
<comment type="function">
    <text evidence="1">May be involved in the transport of sterols.</text>
</comment>
<dbReference type="AlphaFoldDB" id="A0A835LHP0"/>
<sequence length="393" mass="44483">MDNMGNEQVTERSIDYNAVLTPPLSLGSGSDVEYRAPNILQRILSLLKNVRPGSDLTRFQAMQLPPLFNLPKSQLQCFGESVYCVGDDMFRKCTDGKTALDRFVAVVGWSISTTRPAIFGVAPYNPILGETHHVSRDTLNVLLEQVSHHPPVTALHATDEQKNIKLIGCHNSIPKFNGTSVEVVVHGKWQLKLLNFDENYVISSPKLSIRFFPVPSAEWVGNITIRCNETDLEAELCYRGPSFLGFRGSNRSVKGKIFDSTTSKTLFVIDGHWDRTVQVRDVRNGKTTVIYEAKKTITRLKTPVVKDPKELWPSESAVVWGELTQDILRKDWEKARGSKKAVEERERVLRKERECRNDTWIPNHFSLSYTKEEGWTCSPKQKWVPSAPIVAPF</sequence>
<accession>A0A835LHP0</accession>
<evidence type="ECO:0000256" key="1">
    <source>
        <dbReference type="ARBA" id="ARBA00003361"/>
    </source>
</evidence>
<evidence type="ECO:0008006" key="7">
    <source>
        <dbReference type="Google" id="ProtNLM"/>
    </source>
</evidence>
<evidence type="ECO:0000256" key="4">
    <source>
        <dbReference type="RuleBase" id="RU003844"/>
    </source>
</evidence>
<evidence type="ECO:0000256" key="3">
    <source>
        <dbReference type="ARBA" id="ARBA00023055"/>
    </source>
</evidence>
<keyword evidence="3" id="KW-0445">Lipid transport</keyword>
<comment type="similarity">
    <text evidence="2 4">Belongs to the OSBP family.</text>
</comment>
<keyword evidence="3" id="KW-0813">Transport</keyword>
<evidence type="ECO:0000313" key="6">
    <source>
        <dbReference type="Proteomes" id="UP000631114"/>
    </source>
</evidence>
<keyword evidence="6" id="KW-1185">Reference proteome</keyword>
<dbReference type="GO" id="GO:0006869">
    <property type="term" value="P:lipid transport"/>
    <property type="evidence" value="ECO:0007669"/>
    <property type="project" value="UniProtKB-KW"/>
</dbReference>
<evidence type="ECO:0000313" key="5">
    <source>
        <dbReference type="EMBL" id="KAF9592867.1"/>
    </source>
</evidence>
<protein>
    <recommendedName>
        <fullName evidence="7">Oxysterol-binding protein</fullName>
    </recommendedName>
</protein>